<dbReference type="GO" id="GO:0003697">
    <property type="term" value="F:single-stranded DNA binding"/>
    <property type="evidence" value="ECO:0007669"/>
    <property type="project" value="TreeGrafter"/>
</dbReference>
<dbReference type="GO" id="GO:0000793">
    <property type="term" value="C:condensed chromosome"/>
    <property type="evidence" value="ECO:0007669"/>
    <property type="project" value="TreeGrafter"/>
</dbReference>
<proteinExistence type="predicted"/>
<dbReference type="GO" id="GO:0044774">
    <property type="term" value="P:mitotic DNA integrity checkpoint signaling"/>
    <property type="evidence" value="ECO:0007669"/>
    <property type="project" value="TreeGrafter"/>
</dbReference>
<dbReference type="GO" id="GO:0000729">
    <property type="term" value="P:DNA double-strand break processing"/>
    <property type="evidence" value="ECO:0007669"/>
    <property type="project" value="TreeGrafter"/>
</dbReference>
<sequence length="145" mass="16272">MADNLPPGHLRHVMLHEFLKGSTARQTSLSINQGSTARQTSLNINKVYGEGSTTARTCSRWFDKFRSGDRSLEDEPGRGRKPQLDNHAILRLLTEDNKQTTRELAEQLGVHHTTVTRHLAALGFKSNLGEWVQGQKEEKSSPEPE</sequence>
<dbReference type="InterPro" id="IPR052709">
    <property type="entry name" value="Transposase-MT_Hybrid"/>
</dbReference>
<keyword evidence="3" id="KW-1185">Reference proteome</keyword>
<dbReference type="InterPro" id="IPR041426">
    <property type="entry name" value="Mos1_HTH"/>
</dbReference>
<feature type="region of interest" description="Disordered" evidence="1">
    <location>
        <begin position="68"/>
        <end position="88"/>
    </location>
</feature>
<feature type="compositionally biased region" description="Basic and acidic residues" evidence="1">
    <location>
        <begin position="68"/>
        <end position="84"/>
    </location>
</feature>
<dbReference type="AlphaFoldDB" id="A0A1I7ZF48"/>
<dbReference type="GO" id="GO:0003690">
    <property type="term" value="F:double-stranded DNA binding"/>
    <property type="evidence" value="ECO:0007669"/>
    <property type="project" value="TreeGrafter"/>
</dbReference>
<dbReference type="Pfam" id="PF17906">
    <property type="entry name" value="HTH_48"/>
    <property type="match status" value="1"/>
</dbReference>
<dbReference type="GO" id="GO:0044547">
    <property type="term" value="F:DNA topoisomerase binding"/>
    <property type="evidence" value="ECO:0007669"/>
    <property type="project" value="TreeGrafter"/>
</dbReference>
<dbReference type="GO" id="GO:0000014">
    <property type="term" value="F:single-stranded DNA endodeoxyribonuclease activity"/>
    <property type="evidence" value="ECO:0007669"/>
    <property type="project" value="TreeGrafter"/>
</dbReference>
<dbReference type="GO" id="GO:0035861">
    <property type="term" value="C:site of double-strand break"/>
    <property type="evidence" value="ECO:0007669"/>
    <property type="project" value="TreeGrafter"/>
</dbReference>
<dbReference type="PANTHER" id="PTHR46060">
    <property type="entry name" value="MARINER MOS1 TRANSPOSASE-LIKE PROTEIN"/>
    <property type="match status" value="1"/>
</dbReference>
<dbReference type="Pfam" id="PF13412">
    <property type="entry name" value="HTH_24"/>
    <property type="match status" value="1"/>
</dbReference>
<dbReference type="GO" id="GO:0015074">
    <property type="term" value="P:DNA integration"/>
    <property type="evidence" value="ECO:0007669"/>
    <property type="project" value="TreeGrafter"/>
</dbReference>
<feature type="domain" description="Mos1 transposase HTH" evidence="2">
    <location>
        <begin position="31"/>
        <end position="69"/>
    </location>
</feature>
<organism evidence="3 4">
    <name type="scientific">Steinernema glaseri</name>
    <dbReference type="NCBI Taxonomy" id="37863"/>
    <lineage>
        <taxon>Eukaryota</taxon>
        <taxon>Metazoa</taxon>
        <taxon>Ecdysozoa</taxon>
        <taxon>Nematoda</taxon>
        <taxon>Chromadorea</taxon>
        <taxon>Rhabditida</taxon>
        <taxon>Tylenchina</taxon>
        <taxon>Panagrolaimomorpha</taxon>
        <taxon>Strongyloidoidea</taxon>
        <taxon>Steinernematidae</taxon>
        <taxon>Steinernema</taxon>
    </lineage>
</organism>
<dbReference type="GO" id="GO:0005634">
    <property type="term" value="C:nucleus"/>
    <property type="evidence" value="ECO:0007669"/>
    <property type="project" value="TreeGrafter"/>
</dbReference>
<dbReference type="Gene3D" id="1.10.10.10">
    <property type="entry name" value="Winged helix-like DNA-binding domain superfamily/Winged helix DNA-binding domain"/>
    <property type="match status" value="1"/>
</dbReference>
<dbReference type="PANTHER" id="PTHR46060:SF2">
    <property type="entry name" value="HISTONE-LYSINE N-METHYLTRANSFERASE SETMAR"/>
    <property type="match status" value="1"/>
</dbReference>
<evidence type="ECO:0000259" key="2">
    <source>
        <dbReference type="Pfam" id="PF17906"/>
    </source>
</evidence>
<dbReference type="InterPro" id="IPR036388">
    <property type="entry name" value="WH-like_DNA-bd_sf"/>
</dbReference>
<dbReference type="GO" id="GO:0006303">
    <property type="term" value="P:double-strand break repair via nonhomologous end joining"/>
    <property type="evidence" value="ECO:0007669"/>
    <property type="project" value="TreeGrafter"/>
</dbReference>
<evidence type="ECO:0000256" key="1">
    <source>
        <dbReference type="SAM" id="MobiDB-lite"/>
    </source>
</evidence>
<dbReference type="GO" id="GO:0046975">
    <property type="term" value="F:histone H3K36 methyltransferase activity"/>
    <property type="evidence" value="ECO:0007669"/>
    <property type="project" value="TreeGrafter"/>
</dbReference>
<dbReference type="InterPro" id="IPR036390">
    <property type="entry name" value="WH_DNA-bd_sf"/>
</dbReference>
<accession>A0A1I7ZF48</accession>
<dbReference type="GO" id="GO:0042800">
    <property type="term" value="F:histone H3K4 methyltransferase activity"/>
    <property type="evidence" value="ECO:0007669"/>
    <property type="project" value="TreeGrafter"/>
</dbReference>
<dbReference type="Gene3D" id="1.10.10.1450">
    <property type="match status" value="1"/>
</dbReference>
<dbReference type="GO" id="GO:0031297">
    <property type="term" value="P:replication fork processing"/>
    <property type="evidence" value="ECO:0007669"/>
    <property type="project" value="TreeGrafter"/>
</dbReference>
<dbReference type="SUPFAM" id="SSF46785">
    <property type="entry name" value="Winged helix' DNA-binding domain"/>
    <property type="match status" value="1"/>
</dbReference>
<name>A0A1I7ZF48_9BILA</name>
<reference evidence="4" key="1">
    <citation type="submission" date="2016-11" db="UniProtKB">
        <authorList>
            <consortium name="WormBaseParasite"/>
        </authorList>
    </citation>
    <scope>IDENTIFICATION</scope>
</reference>
<evidence type="ECO:0000313" key="3">
    <source>
        <dbReference type="Proteomes" id="UP000095287"/>
    </source>
</evidence>
<dbReference type="Proteomes" id="UP000095287">
    <property type="component" value="Unplaced"/>
</dbReference>
<evidence type="ECO:0000313" key="4">
    <source>
        <dbReference type="WBParaSite" id="L893_g25775.t1"/>
    </source>
</evidence>
<protein>
    <submittedName>
        <fullName evidence="4">HTH_48 domain-containing protein</fullName>
    </submittedName>
</protein>
<dbReference type="WBParaSite" id="L893_g25775.t1">
    <property type="protein sequence ID" value="L893_g25775.t1"/>
    <property type="gene ID" value="L893_g25775"/>
</dbReference>